<dbReference type="EMBL" id="JANHOG010000855">
    <property type="protein sequence ID" value="KAJ3551142.1"/>
    <property type="molecule type" value="Genomic_DNA"/>
</dbReference>
<organism evidence="1 2">
    <name type="scientific">Phlebia brevispora</name>
    <dbReference type="NCBI Taxonomy" id="194682"/>
    <lineage>
        <taxon>Eukaryota</taxon>
        <taxon>Fungi</taxon>
        <taxon>Dikarya</taxon>
        <taxon>Basidiomycota</taxon>
        <taxon>Agaricomycotina</taxon>
        <taxon>Agaricomycetes</taxon>
        <taxon>Polyporales</taxon>
        <taxon>Meruliaceae</taxon>
        <taxon>Phlebia</taxon>
    </lineage>
</organism>
<keyword evidence="2" id="KW-1185">Reference proteome</keyword>
<name>A0ACC1T1T0_9APHY</name>
<accession>A0ACC1T1T0</accession>
<evidence type="ECO:0000313" key="1">
    <source>
        <dbReference type="EMBL" id="KAJ3551142.1"/>
    </source>
</evidence>
<sequence>MSVSIGRKTTYLGAPPAATASRIGGTEVEENTSSAIKKLFNEFQSQVKKFEDGIVSAEDILQSLPGLLDAIKHGNAIDDRKMLLEHILVFLSKLKPGALATTLQNAVVELLYNDLPHPPSTYIGPRYAWRAADGSYNNLSDPNMGRADTPYARSVQQMHPLPLDNVPDPGLIFDTLLRRKDFTPHPAGLSSMMFAFAALVIHTVFRTSHDDVSKNETSSYVDLAPLYGTNEETQMKVRALNGTGRLHPDTFAENRLLLLPPAVAVLVILFNRNHNYIADKLLEINERGTYRDPKTLSDLERTAQDKELFETARLINCAWFGSAIFSDYFSAILGLVREGNNWSLNPFGEIRNMDHSLFERGRGNVCSVEFNCLYRWHATTSEPDEKWVHDLIQRLFNKSPDQVTLQDMKEKNAQLKANEPNVEDWTIDNLKRNMAPGPRHGMFNDEDLAGLIYTATENPAHAFGAQSTPGCMRLHEIMGIMQSRAWGVCSLNDFRRFLELKPYASFQEWNENPEVAAAAEKLYGDIERLELYAGLQAEQPKPVVQGAGLCPPYTISRAILADAIALTRGDRFFTADYTSYNLTAWGFADCQRDPNAPGYGSMLGRLFMRTLPHHFAPDSSYTWFPLMTPKAMDKYLGQIGDRQLYNLARPTATSEVPEVHSYRDVGQVLGSNNFSVLYSGRAAHVGLAGDGFFMAPNDPARGQREQRAMLNALTGAPGALDRISNVFYEKTKTLMLSQSWPLVGKRTRNVDIARDVLKYVPLYWASEVAGIKLKSSATAHDGLYTPQELHDMLGEIYTFLFLDFEHWKSMPLAKTVKGYVDELLGHIKANFNRTYRFPFSIFGVVSRMLGGVPSAQDDLMQRFAALGYDNDTLANSILAVLVGATVEMSEGLVNAVNFYIDGNASAQLRTCIAKRKFDAQDQAVIQGFALEALRLDPPFRGVYREALTAEKVGGHMLNKSDHVFVDIATANMDPDVYHNPQSVNPNRMPRERYLVGDGVSKCLGLDVSSRLMGEVLRAVFSFSNVRRVPKSADDVRSKLTSGDLKRYKMDVMRTSKWLYLNKDQHPSPWATSMVVQFE</sequence>
<evidence type="ECO:0000313" key="2">
    <source>
        <dbReference type="Proteomes" id="UP001148662"/>
    </source>
</evidence>
<comment type="caution">
    <text evidence="1">The sequence shown here is derived from an EMBL/GenBank/DDBJ whole genome shotgun (WGS) entry which is preliminary data.</text>
</comment>
<reference evidence="1" key="1">
    <citation type="submission" date="2022-07" db="EMBL/GenBank/DDBJ databases">
        <title>Genome Sequence of Phlebia brevispora.</title>
        <authorList>
            <person name="Buettner E."/>
        </authorList>
    </citation>
    <scope>NUCLEOTIDE SEQUENCE</scope>
    <source>
        <strain evidence="1">MPL23</strain>
    </source>
</reference>
<dbReference type="Proteomes" id="UP001148662">
    <property type="component" value="Unassembled WGS sequence"/>
</dbReference>
<gene>
    <name evidence="1" type="ORF">NM688_g4896</name>
</gene>
<proteinExistence type="predicted"/>
<protein>
    <submittedName>
        <fullName evidence="1">Uncharacterized protein</fullName>
    </submittedName>
</protein>